<sequence length="168" mass="16766">MPPGYHHAATLVSEGHVHSPANSDVPVTLAAAISMSSAPNGINGYSGLPPSISLHNMAVPSSPGFLNGATFVPQSPSLPPTPSSVPPNANAGMFAFPPNMIQAVKQKSAFNPVMRPPIMSEGGPSTGSHGNSASIVQGMVSSSFGGTFAIPVSAAVQSKSANHVGGNS</sequence>
<dbReference type="OrthoDB" id="25246at2759"/>
<dbReference type="EMBL" id="MU825401">
    <property type="protein sequence ID" value="KAJ7392448.1"/>
    <property type="molecule type" value="Genomic_DNA"/>
</dbReference>
<dbReference type="Proteomes" id="UP001163046">
    <property type="component" value="Unassembled WGS sequence"/>
</dbReference>
<evidence type="ECO:0000313" key="2">
    <source>
        <dbReference type="Proteomes" id="UP001163046"/>
    </source>
</evidence>
<proteinExistence type="predicted"/>
<comment type="caution">
    <text evidence="1">The sequence shown here is derived from an EMBL/GenBank/DDBJ whole genome shotgun (WGS) entry which is preliminary data.</text>
</comment>
<protein>
    <submittedName>
        <fullName evidence="1">Transcription factor COE2</fullName>
    </submittedName>
</protein>
<accession>A0A9X0A2V7</accession>
<reference evidence="1" key="1">
    <citation type="submission" date="2023-01" db="EMBL/GenBank/DDBJ databases">
        <title>Genome assembly of the deep-sea coral Lophelia pertusa.</title>
        <authorList>
            <person name="Herrera S."/>
            <person name="Cordes E."/>
        </authorList>
    </citation>
    <scope>NUCLEOTIDE SEQUENCE</scope>
    <source>
        <strain evidence="1">USNM1676648</strain>
        <tissue evidence="1">Polyp</tissue>
    </source>
</reference>
<keyword evidence="2" id="KW-1185">Reference proteome</keyword>
<name>A0A9X0A2V7_9CNID</name>
<gene>
    <name evidence="1" type="primary">EBF2_1</name>
    <name evidence="1" type="ORF">OS493_012112</name>
</gene>
<dbReference type="AlphaFoldDB" id="A0A9X0A2V7"/>
<organism evidence="1 2">
    <name type="scientific">Desmophyllum pertusum</name>
    <dbReference type="NCBI Taxonomy" id="174260"/>
    <lineage>
        <taxon>Eukaryota</taxon>
        <taxon>Metazoa</taxon>
        <taxon>Cnidaria</taxon>
        <taxon>Anthozoa</taxon>
        <taxon>Hexacorallia</taxon>
        <taxon>Scleractinia</taxon>
        <taxon>Caryophylliina</taxon>
        <taxon>Caryophylliidae</taxon>
        <taxon>Desmophyllum</taxon>
    </lineage>
</organism>
<evidence type="ECO:0000313" key="1">
    <source>
        <dbReference type="EMBL" id="KAJ7392448.1"/>
    </source>
</evidence>